<name>A0AAV2QK28_MEGNR</name>
<protein>
    <submittedName>
        <fullName evidence="1">Uncharacterized protein</fullName>
    </submittedName>
</protein>
<organism evidence="1 2">
    <name type="scientific">Meganyctiphanes norvegica</name>
    <name type="common">Northern krill</name>
    <name type="synonym">Thysanopoda norvegica</name>
    <dbReference type="NCBI Taxonomy" id="48144"/>
    <lineage>
        <taxon>Eukaryota</taxon>
        <taxon>Metazoa</taxon>
        <taxon>Ecdysozoa</taxon>
        <taxon>Arthropoda</taxon>
        <taxon>Crustacea</taxon>
        <taxon>Multicrustacea</taxon>
        <taxon>Malacostraca</taxon>
        <taxon>Eumalacostraca</taxon>
        <taxon>Eucarida</taxon>
        <taxon>Euphausiacea</taxon>
        <taxon>Euphausiidae</taxon>
        <taxon>Meganyctiphanes</taxon>
    </lineage>
</organism>
<sequence length="302" mass="34719">ETMSDVVSQDLGYNLYLQRLPTLKYNHAVAFTGQKILHFILRTLICGDINNISGCVRGTLTSNTQYKNSFTKYELQLLEKGEHTKWYFSLLFKVIQKVCGLAPAGTNCWTRHTGDDDEPLEYLLIRLKKINNKIVGKFDIVLTEDEMDKGLTELLDLSTKMAASLRLIANKKGKQFSEDEAIKTIDHVFRIVADVREKIYEGAPTTKSPKETMSDEESHDFWYIPFLQRLPTLRYTDAVALTGQKLLHFILRTLICGDINISDCVREAFTSNTQCKISFTKYEQQLLEKGEHTKWEITLLFK</sequence>
<evidence type="ECO:0000313" key="2">
    <source>
        <dbReference type="Proteomes" id="UP001497623"/>
    </source>
</evidence>
<dbReference type="AlphaFoldDB" id="A0AAV2QK28"/>
<reference evidence="1 2" key="1">
    <citation type="submission" date="2024-05" db="EMBL/GenBank/DDBJ databases">
        <authorList>
            <person name="Wallberg A."/>
        </authorList>
    </citation>
    <scope>NUCLEOTIDE SEQUENCE [LARGE SCALE GENOMIC DNA]</scope>
</reference>
<evidence type="ECO:0000313" key="1">
    <source>
        <dbReference type="EMBL" id="CAL4084859.1"/>
    </source>
</evidence>
<proteinExistence type="predicted"/>
<dbReference type="Proteomes" id="UP001497623">
    <property type="component" value="Unassembled WGS sequence"/>
</dbReference>
<keyword evidence="2" id="KW-1185">Reference proteome</keyword>
<comment type="caution">
    <text evidence="1">The sequence shown here is derived from an EMBL/GenBank/DDBJ whole genome shotgun (WGS) entry which is preliminary data.</text>
</comment>
<feature type="non-terminal residue" evidence="1">
    <location>
        <position position="1"/>
    </location>
</feature>
<accession>A0AAV2QK28</accession>
<gene>
    <name evidence="1" type="ORF">MNOR_LOCUS12540</name>
</gene>
<dbReference type="EMBL" id="CAXKWB010006895">
    <property type="protein sequence ID" value="CAL4084859.1"/>
    <property type="molecule type" value="Genomic_DNA"/>
</dbReference>
<feature type="non-terminal residue" evidence="1">
    <location>
        <position position="302"/>
    </location>
</feature>